<accession>G3H1A8</accession>
<dbReference type="InParanoid" id="G3H1A8"/>
<proteinExistence type="predicted"/>
<evidence type="ECO:0000313" key="2">
    <source>
        <dbReference type="Proteomes" id="UP000001075"/>
    </source>
</evidence>
<dbReference type="Proteomes" id="UP000001075">
    <property type="component" value="Unassembled WGS sequence"/>
</dbReference>
<dbReference type="AlphaFoldDB" id="G3H1A8"/>
<name>G3H1A8_CRIGR</name>
<evidence type="ECO:0000313" key="1">
    <source>
        <dbReference type="EMBL" id="EGV92906.1"/>
    </source>
</evidence>
<sequence length="55" mass="6177">MPSKSIYFHNKQVQTVTTGTFYTDESLTGATNSTSKLYQVSSSQFAFLRGFMGER</sequence>
<dbReference type="EMBL" id="JH000103">
    <property type="protein sequence ID" value="EGV92906.1"/>
    <property type="molecule type" value="Genomic_DNA"/>
</dbReference>
<gene>
    <name evidence="1" type="ORF">I79_003932</name>
</gene>
<reference evidence="2" key="1">
    <citation type="journal article" date="2011" name="Nat. Biotechnol.">
        <title>The genomic sequence of the Chinese hamster ovary (CHO)-K1 cell line.</title>
        <authorList>
            <person name="Xu X."/>
            <person name="Nagarajan H."/>
            <person name="Lewis N.E."/>
            <person name="Pan S."/>
            <person name="Cai Z."/>
            <person name="Liu X."/>
            <person name="Chen W."/>
            <person name="Xie M."/>
            <person name="Wang W."/>
            <person name="Hammond S."/>
            <person name="Andersen M.R."/>
            <person name="Neff N."/>
            <person name="Passarelli B."/>
            <person name="Koh W."/>
            <person name="Fan H.C."/>
            <person name="Wang J."/>
            <person name="Gui Y."/>
            <person name="Lee K.H."/>
            <person name="Betenbaugh M.J."/>
            <person name="Quake S.R."/>
            <person name="Famili I."/>
            <person name="Palsson B.O."/>
            <person name="Wang J."/>
        </authorList>
    </citation>
    <scope>NUCLEOTIDE SEQUENCE [LARGE SCALE GENOMIC DNA]</scope>
    <source>
        <strain evidence="2">CHO K1 cell line</strain>
    </source>
</reference>
<protein>
    <submittedName>
        <fullName evidence="1">Uncharacterized protein</fullName>
    </submittedName>
</protein>
<organism evidence="1 2">
    <name type="scientific">Cricetulus griseus</name>
    <name type="common">Chinese hamster</name>
    <name type="synonym">Cricetulus barabensis griseus</name>
    <dbReference type="NCBI Taxonomy" id="10029"/>
    <lineage>
        <taxon>Eukaryota</taxon>
        <taxon>Metazoa</taxon>
        <taxon>Chordata</taxon>
        <taxon>Craniata</taxon>
        <taxon>Vertebrata</taxon>
        <taxon>Euteleostomi</taxon>
        <taxon>Mammalia</taxon>
        <taxon>Eutheria</taxon>
        <taxon>Euarchontoglires</taxon>
        <taxon>Glires</taxon>
        <taxon>Rodentia</taxon>
        <taxon>Myomorpha</taxon>
        <taxon>Muroidea</taxon>
        <taxon>Cricetidae</taxon>
        <taxon>Cricetinae</taxon>
        <taxon>Cricetulus</taxon>
    </lineage>
</organism>